<accession>A0A2C9ZKP3</accession>
<evidence type="ECO:0000313" key="2">
    <source>
        <dbReference type="Proteomes" id="UP000194761"/>
    </source>
</evidence>
<evidence type="ECO:0000313" key="1">
    <source>
        <dbReference type="EMBL" id="OUC87815.1"/>
    </source>
</evidence>
<keyword evidence="2" id="KW-1185">Reference proteome</keyword>
<dbReference type="AlphaFoldDB" id="A0A2C9ZKP3"/>
<organism evidence="1 2">
    <name type="scientific">Streptosporangium minutum</name>
    <dbReference type="NCBI Taxonomy" id="569862"/>
    <lineage>
        <taxon>Bacteria</taxon>
        <taxon>Bacillati</taxon>
        <taxon>Actinomycetota</taxon>
        <taxon>Actinomycetes</taxon>
        <taxon>Streptosporangiales</taxon>
        <taxon>Streptosporangiaceae</taxon>
        <taxon>Streptosporangium</taxon>
    </lineage>
</organism>
<name>A0A2C9ZKP3_9ACTN</name>
<comment type="caution">
    <text evidence="1">The sequence shown here is derived from an EMBL/GenBank/DDBJ whole genome shotgun (WGS) entry which is preliminary data.</text>
</comment>
<protein>
    <recommendedName>
        <fullName evidence="3">Adhesin domain-containing protein</fullName>
    </recommendedName>
</protein>
<proteinExistence type="predicted"/>
<dbReference type="EMBL" id="NGFP01000285">
    <property type="protein sequence ID" value="OUC87815.1"/>
    <property type="molecule type" value="Genomic_DNA"/>
</dbReference>
<dbReference type="Proteomes" id="UP000194761">
    <property type="component" value="Unassembled WGS sequence"/>
</dbReference>
<evidence type="ECO:0008006" key="3">
    <source>
        <dbReference type="Google" id="ProtNLM"/>
    </source>
</evidence>
<reference evidence="1 2" key="1">
    <citation type="submission" date="2017-05" db="EMBL/GenBank/DDBJ databases">
        <title>Biotechnological potential of actinobacteria isolated from South African environments.</title>
        <authorList>
            <person name="Le Roes-Hill M."/>
            <person name="Prins A."/>
            <person name="Durrell K.A."/>
        </authorList>
    </citation>
    <scope>NUCLEOTIDE SEQUENCE [LARGE SCALE GENOMIC DNA]</scope>
    <source>
        <strain evidence="1">M26</strain>
    </source>
</reference>
<sequence length="285" mass="29982">MPMRSSVRIAWIAVGGALTALTVSGIALAGWSEVSRTQATGDRYDTSLLRPATLSEASVREYTFTSPELVLRTSGRVNISIVPGKAGQISMKREIIWSEGAPGLSGGKPSMSETWNGRTLQLTVGCPEKVRPHESPCRAEYTLTLPSATDVEASTHFGSVSAHGVRGDLRLSTASGEVTVADAEGALRARAGSGKVTGTGLRSAVADVEVGRGDVVLGFQRAPEDVRAVAGEGGDVEVTVPDGDGYRVDARAGRSVVEVRRDQAASRRITALAPEGELWILPYRP</sequence>
<gene>
    <name evidence="1" type="ORF">CA984_37990</name>
</gene>